<organism evidence="3 4">
    <name type="scientific">Motilibacter peucedani</name>
    <dbReference type="NCBI Taxonomy" id="598650"/>
    <lineage>
        <taxon>Bacteria</taxon>
        <taxon>Bacillati</taxon>
        <taxon>Actinomycetota</taxon>
        <taxon>Actinomycetes</taxon>
        <taxon>Motilibacterales</taxon>
        <taxon>Motilibacteraceae</taxon>
        <taxon>Motilibacter</taxon>
    </lineage>
</organism>
<dbReference type="Proteomes" id="UP000281955">
    <property type="component" value="Unassembled WGS sequence"/>
</dbReference>
<evidence type="ECO:0000313" key="3">
    <source>
        <dbReference type="EMBL" id="RKS74106.1"/>
    </source>
</evidence>
<proteinExistence type="predicted"/>
<feature type="region of interest" description="Disordered" evidence="1">
    <location>
        <begin position="1"/>
        <end position="35"/>
    </location>
</feature>
<evidence type="ECO:0000313" key="4">
    <source>
        <dbReference type="Proteomes" id="UP000281955"/>
    </source>
</evidence>
<feature type="region of interest" description="Disordered" evidence="1">
    <location>
        <begin position="126"/>
        <end position="187"/>
    </location>
</feature>
<feature type="compositionally biased region" description="Low complexity" evidence="1">
    <location>
        <begin position="139"/>
        <end position="158"/>
    </location>
</feature>
<keyword evidence="2" id="KW-0812">Transmembrane</keyword>
<keyword evidence="2" id="KW-1133">Transmembrane helix</keyword>
<comment type="caution">
    <text evidence="3">The sequence shown here is derived from an EMBL/GenBank/DDBJ whole genome shotgun (WGS) entry which is preliminary data.</text>
</comment>
<dbReference type="AlphaFoldDB" id="A0A420XPL5"/>
<keyword evidence="4" id="KW-1185">Reference proteome</keyword>
<sequence>MSTVTSTPVVDTPVRTPAAPRPVRPSARRPVAPQAPARGPRLAPFVLLVVGLLAAGLVAMLLLNTVLAQGAFRQARLQSLSATLADEQQRLAASLAQEESPEVLAAKAHRLGLVDSCGPLFLSLRSGRTPGKTDQEDCPGASGAPAAKAAGAAASSKPTTVKPTDKATAGSGKKTSTPSTKKAGTSR</sequence>
<feature type="compositionally biased region" description="Low complexity" evidence="1">
    <location>
        <begin position="1"/>
        <end position="18"/>
    </location>
</feature>
<feature type="transmembrane region" description="Helical" evidence="2">
    <location>
        <begin position="45"/>
        <end position="67"/>
    </location>
</feature>
<evidence type="ECO:0000256" key="1">
    <source>
        <dbReference type="SAM" id="MobiDB-lite"/>
    </source>
</evidence>
<dbReference type="EMBL" id="RBWV01000012">
    <property type="protein sequence ID" value="RKS74106.1"/>
    <property type="molecule type" value="Genomic_DNA"/>
</dbReference>
<evidence type="ECO:0000256" key="2">
    <source>
        <dbReference type="SAM" id="Phobius"/>
    </source>
</evidence>
<feature type="compositionally biased region" description="Low complexity" evidence="1">
    <location>
        <begin position="24"/>
        <end position="35"/>
    </location>
</feature>
<name>A0A420XPL5_9ACTN</name>
<dbReference type="InParanoid" id="A0A420XPL5"/>
<reference evidence="3 4" key="1">
    <citation type="submission" date="2018-10" db="EMBL/GenBank/DDBJ databases">
        <title>Genomic Encyclopedia of Archaeal and Bacterial Type Strains, Phase II (KMG-II): from individual species to whole genera.</title>
        <authorList>
            <person name="Goeker M."/>
        </authorList>
    </citation>
    <scope>NUCLEOTIDE SEQUENCE [LARGE SCALE GENOMIC DNA]</scope>
    <source>
        <strain evidence="3 4">RP-AC37</strain>
    </source>
</reference>
<dbReference type="RefSeq" id="WP_121193869.1">
    <property type="nucleotide sequence ID" value="NZ_RBWV01000012.1"/>
</dbReference>
<gene>
    <name evidence="3" type="ORF">CLV35_2607</name>
</gene>
<evidence type="ECO:0008006" key="5">
    <source>
        <dbReference type="Google" id="ProtNLM"/>
    </source>
</evidence>
<keyword evidence="2" id="KW-0472">Membrane</keyword>
<feature type="compositionally biased region" description="Low complexity" evidence="1">
    <location>
        <begin position="168"/>
        <end position="187"/>
    </location>
</feature>
<protein>
    <recommendedName>
        <fullName evidence="5">Cell division protein FtsL</fullName>
    </recommendedName>
</protein>
<accession>A0A420XPL5</accession>